<evidence type="ECO:0000256" key="1">
    <source>
        <dbReference type="ARBA" id="ARBA00004123"/>
    </source>
</evidence>
<dbReference type="InterPro" id="IPR038933">
    <property type="entry name" value="Ovate"/>
</dbReference>
<evidence type="ECO:0000256" key="4">
    <source>
        <dbReference type="ARBA" id="ARBA00023163"/>
    </source>
</evidence>
<reference evidence="10" key="1">
    <citation type="journal article" date="2016" name="Nature">
        <title>The genome of the seagrass Zostera marina reveals angiosperm adaptation to the sea.</title>
        <authorList>
            <person name="Olsen J.L."/>
            <person name="Rouze P."/>
            <person name="Verhelst B."/>
            <person name="Lin Y.-C."/>
            <person name="Bayer T."/>
            <person name="Collen J."/>
            <person name="Dattolo E."/>
            <person name="De Paoli E."/>
            <person name="Dittami S."/>
            <person name="Maumus F."/>
            <person name="Michel G."/>
            <person name="Kersting A."/>
            <person name="Lauritano C."/>
            <person name="Lohaus R."/>
            <person name="Toepel M."/>
            <person name="Tonon T."/>
            <person name="Vanneste K."/>
            <person name="Amirebrahimi M."/>
            <person name="Brakel J."/>
            <person name="Bostroem C."/>
            <person name="Chovatia M."/>
            <person name="Grimwood J."/>
            <person name="Jenkins J.W."/>
            <person name="Jueterbock A."/>
            <person name="Mraz A."/>
            <person name="Stam W.T."/>
            <person name="Tice H."/>
            <person name="Bornberg-Bauer E."/>
            <person name="Green P.J."/>
            <person name="Pearson G.A."/>
            <person name="Procaccini G."/>
            <person name="Duarte C.M."/>
            <person name="Schmutz J."/>
            <person name="Reusch T.B.H."/>
            <person name="Van de Peer Y."/>
        </authorList>
    </citation>
    <scope>NUCLEOTIDE SEQUENCE [LARGE SCALE GENOMIC DNA]</scope>
    <source>
        <strain evidence="10">cv. Finnish</strain>
    </source>
</reference>
<dbReference type="AlphaFoldDB" id="A0A0K9P8Z0"/>
<accession>A0A0K9P8Z0</accession>
<dbReference type="PANTHER" id="PTHR33057">
    <property type="entry name" value="TRANSCRIPTION REPRESSOR OFP7-RELATED"/>
    <property type="match status" value="1"/>
</dbReference>
<keyword evidence="10" id="KW-1185">Reference proteome</keyword>
<evidence type="ECO:0000313" key="10">
    <source>
        <dbReference type="Proteomes" id="UP000036987"/>
    </source>
</evidence>
<keyword evidence="4 6" id="KW-0804">Transcription</keyword>
<dbReference type="GO" id="GO:0005634">
    <property type="term" value="C:nucleus"/>
    <property type="evidence" value="ECO:0007669"/>
    <property type="project" value="UniProtKB-SubCell"/>
</dbReference>
<dbReference type="OrthoDB" id="689980at2759"/>
<sequence>MGKGINGYIKRTFSKLNNGKIKMENKTIGKGKSGKQDPKTKTKAKTKPDTQSNHKDGTVKDVAQYDTENFVFENFNAIYVQGEENNQGWSSGTPEYEYTDDLPRNLRSSHRFFAGPVLSDSLMEEARLSVSTTATQVGSNNSRMAMTVDSVAEITYSSDPYEDFRQSMVDMLHARHGCDDNPSEPLDWDFIEQLLFCYLKLNDKKVHTYIFRAFGDLTEKGRQMLRVD</sequence>
<comment type="subcellular location">
    <subcellularLocation>
        <location evidence="1 6">Nucleus</location>
    </subcellularLocation>
</comment>
<feature type="region of interest" description="Disordered" evidence="7">
    <location>
        <begin position="20"/>
        <end position="57"/>
    </location>
</feature>
<feature type="domain" description="OVATE" evidence="8">
    <location>
        <begin position="151"/>
        <end position="220"/>
    </location>
</feature>
<dbReference type="EMBL" id="LFYR01001032">
    <property type="protein sequence ID" value="KMZ65476.1"/>
    <property type="molecule type" value="Genomic_DNA"/>
</dbReference>
<keyword evidence="2 6" id="KW-0678">Repressor</keyword>
<organism evidence="9 10">
    <name type="scientific">Zostera marina</name>
    <name type="common">Eelgrass</name>
    <dbReference type="NCBI Taxonomy" id="29655"/>
    <lineage>
        <taxon>Eukaryota</taxon>
        <taxon>Viridiplantae</taxon>
        <taxon>Streptophyta</taxon>
        <taxon>Embryophyta</taxon>
        <taxon>Tracheophyta</taxon>
        <taxon>Spermatophyta</taxon>
        <taxon>Magnoliopsida</taxon>
        <taxon>Liliopsida</taxon>
        <taxon>Zosteraceae</taxon>
        <taxon>Zostera</taxon>
    </lineage>
</organism>
<protein>
    <recommendedName>
        <fullName evidence="6">Transcription repressor</fullName>
    </recommendedName>
    <alternativeName>
        <fullName evidence="6">Ovate family protein</fullName>
    </alternativeName>
</protein>
<evidence type="ECO:0000256" key="6">
    <source>
        <dbReference type="RuleBase" id="RU367028"/>
    </source>
</evidence>
<keyword evidence="5 6" id="KW-0539">Nucleus</keyword>
<comment type="caution">
    <text evidence="9">The sequence shown here is derived from an EMBL/GenBank/DDBJ whole genome shotgun (WGS) entry which is preliminary data.</text>
</comment>
<feature type="compositionally biased region" description="Basic and acidic residues" evidence="7">
    <location>
        <begin position="34"/>
        <end position="57"/>
    </location>
</feature>
<dbReference type="GO" id="GO:0045892">
    <property type="term" value="P:negative regulation of DNA-templated transcription"/>
    <property type="evidence" value="ECO:0007669"/>
    <property type="project" value="UniProtKB-UniRule"/>
</dbReference>
<evidence type="ECO:0000259" key="8">
    <source>
        <dbReference type="PROSITE" id="PS51754"/>
    </source>
</evidence>
<evidence type="ECO:0000256" key="3">
    <source>
        <dbReference type="ARBA" id="ARBA00023015"/>
    </source>
</evidence>
<gene>
    <name evidence="9" type="ORF">ZOSMA_31G00610</name>
</gene>
<evidence type="ECO:0000256" key="2">
    <source>
        <dbReference type="ARBA" id="ARBA00022491"/>
    </source>
</evidence>
<dbReference type="PROSITE" id="PS51754">
    <property type="entry name" value="OVATE"/>
    <property type="match status" value="1"/>
</dbReference>
<dbReference type="InterPro" id="IPR006458">
    <property type="entry name" value="Ovate_C"/>
</dbReference>
<dbReference type="PANTHER" id="PTHR33057:SF117">
    <property type="entry name" value="TRANSCRIPTION REPRESSOR OFP14"/>
    <property type="match status" value="1"/>
</dbReference>
<evidence type="ECO:0000256" key="5">
    <source>
        <dbReference type="ARBA" id="ARBA00023242"/>
    </source>
</evidence>
<keyword evidence="3 6" id="KW-0805">Transcription regulation</keyword>
<comment type="function">
    <text evidence="6">Transcriptional repressor that regulates multiple aspects of plant growth and development.</text>
</comment>
<evidence type="ECO:0000256" key="7">
    <source>
        <dbReference type="SAM" id="MobiDB-lite"/>
    </source>
</evidence>
<dbReference type="Proteomes" id="UP000036987">
    <property type="component" value="Unassembled WGS sequence"/>
</dbReference>
<dbReference type="OMA" id="HHQDPGQ"/>
<dbReference type="NCBIfam" id="TIGR01568">
    <property type="entry name" value="A_thal_3678"/>
    <property type="match status" value="1"/>
</dbReference>
<proteinExistence type="predicted"/>
<evidence type="ECO:0000313" key="9">
    <source>
        <dbReference type="EMBL" id="KMZ65476.1"/>
    </source>
</evidence>
<name>A0A0K9P8Z0_ZOSMR</name>
<dbReference type="Pfam" id="PF04844">
    <property type="entry name" value="Ovate"/>
    <property type="match status" value="1"/>
</dbReference>